<dbReference type="RefSeq" id="WP_275707229.1">
    <property type="nucleotide sequence ID" value="NZ_JAKLTN010000001.1"/>
</dbReference>
<dbReference type="Pfam" id="PF08721">
    <property type="entry name" value="Tn7_Tnp_TnsA_C"/>
    <property type="match status" value="1"/>
</dbReference>
<protein>
    <submittedName>
        <fullName evidence="3">Heteromeric transposase endonuclease subunit TnsA</fullName>
    </submittedName>
</protein>
<organism evidence="3 4">
    <name type="scientific">Dechloromonas hankyongensis</name>
    <dbReference type="NCBI Taxonomy" id="2908002"/>
    <lineage>
        <taxon>Bacteria</taxon>
        <taxon>Pseudomonadati</taxon>
        <taxon>Pseudomonadota</taxon>
        <taxon>Betaproteobacteria</taxon>
        <taxon>Rhodocyclales</taxon>
        <taxon>Azonexaceae</taxon>
        <taxon>Dechloromonas</taxon>
    </lineage>
</organism>
<dbReference type="GO" id="GO:0004519">
    <property type="term" value="F:endonuclease activity"/>
    <property type="evidence" value="ECO:0007669"/>
    <property type="project" value="UniProtKB-KW"/>
</dbReference>
<keyword evidence="4" id="KW-1185">Reference proteome</keyword>
<keyword evidence="3" id="KW-0378">Hydrolase</keyword>
<evidence type="ECO:0000313" key="3">
    <source>
        <dbReference type="EMBL" id="MCG2575866.1"/>
    </source>
</evidence>
<proteinExistence type="predicted"/>
<sequence>MAVRKIGINCRSITGRHGHSGQPFESALERDFLDLIAFDLNVERHETQPVNVYYPGCRGEMVPYRPDVLVIYRRDVLPARDMPHLLAEIKYRDEYRGRFHELRERFCAARRFAKERGWQFRVFTEREIRTPYLGNARFLRPYREVDSTVAHEAMILDRLKLLGQTTPANLMALHLDNALERAKLLPVLWKLIANFRVGADLMQKFDMCSPIWPLPNP</sequence>
<keyword evidence="3" id="KW-0255">Endonuclease</keyword>
<evidence type="ECO:0000259" key="1">
    <source>
        <dbReference type="Pfam" id="PF08721"/>
    </source>
</evidence>
<dbReference type="EMBL" id="JAKLTN010000001">
    <property type="protein sequence ID" value="MCG2575866.1"/>
    <property type="molecule type" value="Genomic_DNA"/>
</dbReference>
<dbReference type="InterPro" id="IPR014832">
    <property type="entry name" value="TnsA_C"/>
</dbReference>
<comment type="caution">
    <text evidence="3">The sequence shown here is derived from an EMBL/GenBank/DDBJ whole genome shotgun (WGS) entry which is preliminary data.</text>
</comment>
<dbReference type="Pfam" id="PF08722">
    <property type="entry name" value="Tn7_TnsA-like_N"/>
    <property type="match status" value="1"/>
</dbReference>
<feature type="domain" description="TnsA endonuclease N-terminal" evidence="2">
    <location>
        <begin position="41"/>
        <end position="125"/>
    </location>
</feature>
<dbReference type="InterPro" id="IPR014833">
    <property type="entry name" value="TnsA_N"/>
</dbReference>
<accession>A0ABS9JY84</accession>
<keyword evidence="3" id="KW-0540">Nuclease</keyword>
<dbReference type="Proteomes" id="UP001165384">
    <property type="component" value="Unassembled WGS sequence"/>
</dbReference>
<evidence type="ECO:0000313" key="4">
    <source>
        <dbReference type="Proteomes" id="UP001165384"/>
    </source>
</evidence>
<gene>
    <name evidence="3" type="ORF">LZ012_02520</name>
</gene>
<reference evidence="3" key="1">
    <citation type="submission" date="2022-01" db="EMBL/GenBank/DDBJ databases">
        <authorList>
            <person name="Jo J.-H."/>
            <person name="Im W.-T."/>
        </authorList>
    </citation>
    <scope>NUCLEOTIDE SEQUENCE</scope>
    <source>
        <strain evidence="3">XY25</strain>
    </source>
</reference>
<feature type="domain" description="TnsA endonuclease C-terminal" evidence="1">
    <location>
        <begin position="127"/>
        <end position="201"/>
    </location>
</feature>
<evidence type="ECO:0000259" key="2">
    <source>
        <dbReference type="Pfam" id="PF08722"/>
    </source>
</evidence>
<name>A0ABS9JY84_9RHOO</name>